<feature type="compositionally biased region" description="Gly residues" evidence="1">
    <location>
        <begin position="31"/>
        <end position="41"/>
    </location>
</feature>
<evidence type="ECO:0000313" key="2">
    <source>
        <dbReference type="EMBL" id="EDV95011.1"/>
    </source>
</evidence>
<gene>
    <name evidence="2" type="primary">Dgri\GH10041</name>
    <name evidence="2" type="ORF">Dgri_GH10041</name>
</gene>
<proteinExistence type="predicted"/>
<dbReference type="HOGENOM" id="CLU_2724844_0_0_1"/>
<feature type="region of interest" description="Disordered" evidence="1">
    <location>
        <begin position="1"/>
        <end position="44"/>
    </location>
</feature>
<feature type="compositionally biased region" description="Acidic residues" evidence="1">
    <location>
        <begin position="13"/>
        <end position="25"/>
    </location>
</feature>
<evidence type="ECO:0000256" key="1">
    <source>
        <dbReference type="SAM" id="MobiDB-lite"/>
    </source>
</evidence>
<name>B4JTC1_DROGR</name>
<dbReference type="EMBL" id="CH916373">
    <property type="protein sequence ID" value="EDV95011.1"/>
    <property type="molecule type" value="Genomic_DNA"/>
</dbReference>
<accession>B4JTC1</accession>
<feature type="compositionally biased region" description="Low complexity" evidence="1">
    <location>
        <begin position="1"/>
        <end position="12"/>
    </location>
</feature>
<protein>
    <submittedName>
        <fullName evidence="2">GH10041</fullName>
    </submittedName>
</protein>
<reference evidence="2 3" key="1">
    <citation type="journal article" date="2007" name="Nature">
        <title>Evolution of genes and genomes on the Drosophila phylogeny.</title>
        <authorList>
            <consortium name="Drosophila 12 Genomes Consortium"/>
            <person name="Clark A.G."/>
            <person name="Eisen M.B."/>
            <person name="Smith D.R."/>
            <person name="Bergman C.M."/>
            <person name="Oliver B."/>
            <person name="Markow T.A."/>
            <person name="Kaufman T.C."/>
            <person name="Kellis M."/>
            <person name="Gelbart W."/>
            <person name="Iyer V.N."/>
            <person name="Pollard D.A."/>
            <person name="Sackton T.B."/>
            <person name="Larracuente A.M."/>
            <person name="Singh N.D."/>
            <person name="Abad J.P."/>
            <person name="Abt D.N."/>
            <person name="Adryan B."/>
            <person name="Aguade M."/>
            <person name="Akashi H."/>
            <person name="Anderson W.W."/>
            <person name="Aquadro C.F."/>
            <person name="Ardell D.H."/>
            <person name="Arguello R."/>
            <person name="Artieri C.G."/>
            <person name="Barbash D.A."/>
            <person name="Barker D."/>
            <person name="Barsanti P."/>
            <person name="Batterham P."/>
            <person name="Batzoglou S."/>
            <person name="Begun D."/>
            <person name="Bhutkar A."/>
            <person name="Blanco E."/>
            <person name="Bosak S.A."/>
            <person name="Bradley R.K."/>
            <person name="Brand A.D."/>
            <person name="Brent M.R."/>
            <person name="Brooks A.N."/>
            <person name="Brown R.H."/>
            <person name="Butlin R.K."/>
            <person name="Caggese C."/>
            <person name="Calvi B.R."/>
            <person name="Bernardo de Carvalho A."/>
            <person name="Caspi A."/>
            <person name="Castrezana S."/>
            <person name="Celniker S.E."/>
            <person name="Chang J.L."/>
            <person name="Chapple C."/>
            <person name="Chatterji S."/>
            <person name="Chinwalla A."/>
            <person name="Civetta A."/>
            <person name="Clifton S.W."/>
            <person name="Comeron J.M."/>
            <person name="Costello J.C."/>
            <person name="Coyne J.A."/>
            <person name="Daub J."/>
            <person name="David R.G."/>
            <person name="Delcher A.L."/>
            <person name="Delehaunty K."/>
            <person name="Do C.B."/>
            <person name="Ebling H."/>
            <person name="Edwards K."/>
            <person name="Eickbush T."/>
            <person name="Evans J.D."/>
            <person name="Filipski A."/>
            <person name="Findeiss S."/>
            <person name="Freyhult E."/>
            <person name="Fulton L."/>
            <person name="Fulton R."/>
            <person name="Garcia A.C."/>
            <person name="Gardiner A."/>
            <person name="Garfield D.A."/>
            <person name="Garvin B.E."/>
            <person name="Gibson G."/>
            <person name="Gilbert D."/>
            <person name="Gnerre S."/>
            <person name="Godfrey J."/>
            <person name="Good R."/>
            <person name="Gotea V."/>
            <person name="Gravely B."/>
            <person name="Greenberg A.J."/>
            <person name="Griffiths-Jones S."/>
            <person name="Gross S."/>
            <person name="Guigo R."/>
            <person name="Gustafson E.A."/>
            <person name="Haerty W."/>
            <person name="Hahn M.W."/>
            <person name="Halligan D.L."/>
            <person name="Halpern A.L."/>
            <person name="Halter G.M."/>
            <person name="Han M.V."/>
            <person name="Heger A."/>
            <person name="Hillier L."/>
            <person name="Hinrichs A.S."/>
            <person name="Holmes I."/>
            <person name="Hoskins R.A."/>
            <person name="Hubisz M.J."/>
            <person name="Hultmark D."/>
            <person name="Huntley M.A."/>
            <person name="Jaffe D.B."/>
            <person name="Jagadeeshan S."/>
            <person name="Jeck W.R."/>
            <person name="Johnson J."/>
            <person name="Jones C.D."/>
            <person name="Jordan W.C."/>
            <person name="Karpen G.H."/>
            <person name="Kataoka E."/>
            <person name="Keightley P.D."/>
            <person name="Kheradpour P."/>
            <person name="Kirkness E.F."/>
            <person name="Koerich L.B."/>
            <person name="Kristiansen K."/>
            <person name="Kudrna D."/>
            <person name="Kulathinal R.J."/>
            <person name="Kumar S."/>
            <person name="Kwok R."/>
            <person name="Lander E."/>
            <person name="Langley C.H."/>
            <person name="Lapoint R."/>
            <person name="Lazzaro B.P."/>
            <person name="Lee S.J."/>
            <person name="Levesque L."/>
            <person name="Li R."/>
            <person name="Lin C.F."/>
            <person name="Lin M.F."/>
            <person name="Lindblad-Toh K."/>
            <person name="Llopart A."/>
            <person name="Long M."/>
            <person name="Low L."/>
            <person name="Lozovsky E."/>
            <person name="Lu J."/>
            <person name="Luo M."/>
            <person name="Machado C.A."/>
            <person name="Makalowski W."/>
            <person name="Marzo M."/>
            <person name="Matsuda M."/>
            <person name="Matzkin L."/>
            <person name="McAllister B."/>
            <person name="McBride C.S."/>
            <person name="McKernan B."/>
            <person name="McKernan K."/>
            <person name="Mendez-Lago M."/>
            <person name="Minx P."/>
            <person name="Mollenhauer M.U."/>
            <person name="Montooth K."/>
            <person name="Mount S.M."/>
            <person name="Mu X."/>
            <person name="Myers E."/>
            <person name="Negre B."/>
            <person name="Newfeld S."/>
            <person name="Nielsen R."/>
            <person name="Noor M.A."/>
            <person name="O'Grady P."/>
            <person name="Pachter L."/>
            <person name="Papaceit M."/>
            <person name="Parisi M.J."/>
            <person name="Parisi M."/>
            <person name="Parts L."/>
            <person name="Pedersen J.S."/>
            <person name="Pesole G."/>
            <person name="Phillippy A.M."/>
            <person name="Ponting C.P."/>
            <person name="Pop M."/>
            <person name="Porcelli D."/>
            <person name="Powell J.R."/>
            <person name="Prohaska S."/>
            <person name="Pruitt K."/>
            <person name="Puig M."/>
            <person name="Quesneville H."/>
            <person name="Ram K.R."/>
            <person name="Rand D."/>
            <person name="Rasmussen M.D."/>
            <person name="Reed L.K."/>
            <person name="Reenan R."/>
            <person name="Reily A."/>
            <person name="Remington K.A."/>
            <person name="Rieger T.T."/>
            <person name="Ritchie M.G."/>
            <person name="Robin C."/>
            <person name="Rogers Y.H."/>
            <person name="Rohde C."/>
            <person name="Rozas J."/>
            <person name="Rubenfield M.J."/>
            <person name="Ruiz A."/>
            <person name="Russo S."/>
            <person name="Salzberg S.L."/>
            <person name="Sanchez-Gracia A."/>
            <person name="Saranga D.J."/>
            <person name="Sato H."/>
            <person name="Schaeffer S.W."/>
            <person name="Schatz M.C."/>
            <person name="Schlenke T."/>
            <person name="Schwartz R."/>
            <person name="Segarra C."/>
            <person name="Singh R.S."/>
            <person name="Sirot L."/>
            <person name="Sirota M."/>
            <person name="Sisneros N.B."/>
            <person name="Smith C.D."/>
            <person name="Smith T.F."/>
            <person name="Spieth J."/>
            <person name="Stage D.E."/>
            <person name="Stark A."/>
            <person name="Stephan W."/>
            <person name="Strausberg R.L."/>
            <person name="Strempel S."/>
            <person name="Sturgill D."/>
            <person name="Sutton G."/>
            <person name="Sutton G.G."/>
            <person name="Tao W."/>
            <person name="Teichmann S."/>
            <person name="Tobari Y.N."/>
            <person name="Tomimura Y."/>
            <person name="Tsolas J.M."/>
            <person name="Valente V.L."/>
            <person name="Venter E."/>
            <person name="Venter J.C."/>
            <person name="Vicario S."/>
            <person name="Vieira F.G."/>
            <person name="Vilella A.J."/>
            <person name="Villasante A."/>
            <person name="Walenz B."/>
            <person name="Wang J."/>
            <person name="Wasserman M."/>
            <person name="Watts T."/>
            <person name="Wilson D."/>
            <person name="Wilson R.K."/>
            <person name="Wing R.A."/>
            <person name="Wolfner M.F."/>
            <person name="Wong A."/>
            <person name="Wong G.K."/>
            <person name="Wu C.I."/>
            <person name="Wu G."/>
            <person name="Yamamoto D."/>
            <person name="Yang H.P."/>
            <person name="Yang S.P."/>
            <person name="Yorke J.A."/>
            <person name="Yoshida K."/>
            <person name="Zdobnov E."/>
            <person name="Zhang P."/>
            <person name="Zhang Y."/>
            <person name="Zimin A.V."/>
            <person name="Baldwin J."/>
            <person name="Abdouelleil A."/>
            <person name="Abdulkadir J."/>
            <person name="Abebe A."/>
            <person name="Abera B."/>
            <person name="Abreu J."/>
            <person name="Acer S.C."/>
            <person name="Aftuck L."/>
            <person name="Alexander A."/>
            <person name="An P."/>
            <person name="Anderson E."/>
            <person name="Anderson S."/>
            <person name="Arachi H."/>
            <person name="Azer M."/>
            <person name="Bachantsang P."/>
            <person name="Barry A."/>
            <person name="Bayul T."/>
            <person name="Berlin A."/>
            <person name="Bessette D."/>
            <person name="Bloom T."/>
            <person name="Blye J."/>
            <person name="Boguslavskiy L."/>
            <person name="Bonnet C."/>
            <person name="Boukhgalter B."/>
            <person name="Bourzgui I."/>
            <person name="Brown A."/>
            <person name="Cahill P."/>
            <person name="Channer S."/>
            <person name="Cheshatsang Y."/>
            <person name="Chuda L."/>
            <person name="Citroen M."/>
            <person name="Collymore A."/>
            <person name="Cooke P."/>
            <person name="Costello M."/>
            <person name="D'Aco K."/>
            <person name="Daza R."/>
            <person name="De Haan G."/>
            <person name="DeGray S."/>
            <person name="DeMaso C."/>
            <person name="Dhargay N."/>
            <person name="Dooley K."/>
            <person name="Dooley E."/>
            <person name="Doricent M."/>
            <person name="Dorje P."/>
            <person name="Dorjee K."/>
            <person name="Dupes A."/>
            <person name="Elong R."/>
            <person name="Falk J."/>
            <person name="Farina A."/>
            <person name="Faro S."/>
            <person name="Ferguson D."/>
            <person name="Fisher S."/>
            <person name="Foley C.D."/>
            <person name="Franke A."/>
            <person name="Friedrich D."/>
            <person name="Gadbois L."/>
            <person name="Gearin G."/>
            <person name="Gearin C.R."/>
            <person name="Giannoukos G."/>
            <person name="Goode T."/>
            <person name="Graham J."/>
            <person name="Grandbois E."/>
            <person name="Grewal S."/>
            <person name="Gyaltsen K."/>
            <person name="Hafez N."/>
            <person name="Hagos B."/>
            <person name="Hall J."/>
            <person name="Henson C."/>
            <person name="Hollinger A."/>
            <person name="Honan T."/>
            <person name="Huard M.D."/>
            <person name="Hughes L."/>
            <person name="Hurhula B."/>
            <person name="Husby M.E."/>
            <person name="Kamat A."/>
            <person name="Kanga B."/>
            <person name="Kashin S."/>
            <person name="Khazanovich D."/>
            <person name="Kisner P."/>
            <person name="Lance K."/>
            <person name="Lara M."/>
            <person name="Lee W."/>
            <person name="Lennon N."/>
            <person name="Letendre F."/>
            <person name="LeVine R."/>
            <person name="Lipovsky A."/>
            <person name="Liu X."/>
            <person name="Liu J."/>
            <person name="Liu S."/>
            <person name="Lokyitsang T."/>
            <person name="Lokyitsang Y."/>
            <person name="Lubonja R."/>
            <person name="Lui A."/>
            <person name="MacDonald P."/>
            <person name="Magnisalis V."/>
            <person name="Maru K."/>
            <person name="Matthews C."/>
            <person name="McCusker W."/>
            <person name="McDonough S."/>
            <person name="Mehta T."/>
            <person name="Meldrim J."/>
            <person name="Meneus L."/>
            <person name="Mihai O."/>
            <person name="Mihalev A."/>
            <person name="Mihova T."/>
            <person name="Mittelman R."/>
            <person name="Mlenga V."/>
            <person name="Montmayeur A."/>
            <person name="Mulrain L."/>
            <person name="Navidi A."/>
            <person name="Naylor J."/>
            <person name="Negash T."/>
            <person name="Nguyen T."/>
            <person name="Nguyen N."/>
            <person name="Nicol R."/>
            <person name="Norbu C."/>
            <person name="Norbu N."/>
            <person name="Novod N."/>
            <person name="O'Neill B."/>
            <person name="Osman S."/>
            <person name="Markiewicz E."/>
            <person name="Oyono O.L."/>
            <person name="Patti C."/>
            <person name="Phunkhang P."/>
            <person name="Pierre F."/>
            <person name="Priest M."/>
            <person name="Raghuraman S."/>
            <person name="Rege F."/>
            <person name="Reyes R."/>
            <person name="Rise C."/>
            <person name="Rogov P."/>
            <person name="Ross K."/>
            <person name="Ryan E."/>
            <person name="Settipalli S."/>
            <person name="Shea T."/>
            <person name="Sherpa N."/>
            <person name="Shi L."/>
            <person name="Shih D."/>
            <person name="Sparrow T."/>
            <person name="Spaulding J."/>
            <person name="Stalker J."/>
            <person name="Stange-Thomann N."/>
            <person name="Stavropoulos S."/>
            <person name="Stone C."/>
            <person name="Strader C."/>
            <person name="Tesfaye S."/>
            <person name="Thomson T."/>
            <person name="Thoulutsang Y."/>
            <person name="Thoulutsang D."/>
            <person name="Topham K."/>
            <person name="Topping I."/>
            <person name="Tsamla T."/>
            <person name="Vassiliev H."/>
            <person name="Vo A."/>
            <person name="Wangchuk T."/>
            <person name="Wangdi T."/>
            <person name="Weiand M."/>
            <person name="Wilkinson J."/>
            <person name="Wilson A."/>
            <person name="Yadav S."/>
            <person name="Young G."/>
            <person name="Yu Q."/>
            <person name="Zembek L."/>
            <person name="Zhong D."/>
            <person name="Zimmer A."/>
            <person name="Zwirko Z."/>
            <person name="Jaffe D.B."/>
            <person name="Alvarez P."/>
            <person name="Brockman W."/>
            <person name="Butler J."/>
            <person name="Chin C."/>
            <person name="Gnerre S."/>
            <person name="Grabherr M."/>
            <person name="Kleber M."/>
            <person name="Mauceli E."/>
            <person name="MacCallum I."/>
        </authorList>
    </citation>
    <scope>NUCLEOTIDE SEQUENCE [LARGE SCALE GENOMIC DNA]</scope>
    <source>
        <strain evidence="3">Tucson 15287-2541.00</strain>
    </source>
</reference>
<organism evidence="3">
    <name type="scientific">Drosophila grimshawi</name>
    <name type="common">Hawaiian fruit fly</name>
    <name type="synonym">Idiomyia grimshawi</name>
    <dbReference type="NCBI Taxonomy" id="7222"/>
    <lineage>
        <taxon>Eukaryota</taxon>
        <taxon>Metazoa</taxon>
        <taxon>Ecdysozoa</taxon>
        <taxon>Arthropoda</taxon>
        <taxon>Hexapoda</taxon>
        <taxon>Insecta</taxon>
        <taxon>Pterygota</taxon>
        <taxon>Neoptera</taxon>
        <taxon>Endopterygota</taxon>
        <taxon>Diptera</taxon>
        <taxon>Brachycera</taxon>
        <taxon>Muscomorpha</taxon>
        <taxon>Ephydroidea</taxon>
        <taxon>Drosophilidae</taxon>
        <taxon>Drosophila</taxon>
        <taxon>Hawaiian Drosophila</taxon>
    </lineage>
</organism>
<sequence>MNSKVNANANDNNENENENENDNNDADSNGNGNGDGDGDGGAVLKDVRPALKRFDFGFSIVRTAGNGSAAQN</sequence>
<dbReference type="Proteomes" id="UP000001070">
    <property type="component" value="Unassembled WGS sequence"/>
</dbReference>
<dbReference type="AlphaFoldDB" id="B4JTC1"/>
<evidence type="ECO:0000313" key="3">
    <source>
        <dbReference type="Proteomes" id="UP000001070"/>
    </source>
</evidence>
<keyword evidence="3" id="KW-1185">Reference proteome</keyword>
<dbReference type="InParanoid" id="B4JTC1"/>